<feature type="domain" description="Rad26-like N-terminal" evidence="5">
    <location>
        <begin position="381"/>
        <end position="429"/>
    </location>
</feature>
<name>A0A084AK20_STACB</name>
<gene>
    <name evidence="6" type="ORF">S7711_07897</name>
</gene>
<dbReference type="Pfam" id="PF21046">
    <property type="entry name" value="Rad26-like_C"/>
    <property type="match status" value="1"/>
</dbReference>
<dbReference type="InterPro" id="IPR022093">
    <property type="entry name" value="Rad26-like_helical"/>
</dbReference>
<feature type="compositionally biased region" description="Low complexity" evidence="2">
    <location>
        <begin position="82"/>
        <end position="96"/>
    </location>
</feature>
<sequence length="798" mass="87118">MDLDDFPDDGIDDLSDSDLQAIDQLAVHFTQQPPQHTQAISQAPAPQKNQGYNEYAWEEDDELDTTEVTNDAGGPVGRPVLNQQYQHQSQSQVPQRPVSPPPNPRWNPAVPAADRPGAGLAALNPLAGIAQGSQRLQAQPSMPASTGFGRPQPSQFARPPLPQDRFAPSQSSQAHSSNMLTALQKRVRALEAELATARSEVLIVRNNSIKADKQHAADIQRIKRDNAEELAKREKVAEALAAASKHVSTEIEFLQQDLREANDLVRSRGSAKPTRNNTAPGPGTPKKTGKTWGLADGFDDMDVVTSPSKGQGRTRSAGPIALSVGERTPSKGKRKRPLVESPVTALETHTGDVVMMDDVHPSLPPAQTTVVIAPAAPSFDFLPLVLDHGAFPHQPPTFDILSRMAFPSDPGTSLASRIFQRLPLLGNPHLPLQLLVDFSEVIINLWTRCYEEDYLEPVKYLLSLVTFVFQLQATSVAPLLAPTLVPLVQVMVSTLLETQLRVPESELQKNSEYTFLEEHINMMDMLSLLEMVAMACATTASDADPSIFYGAEEFWKLIQLRPVSLLLAPKQKHEYTVSMLHLLALSSLRTSIGPITTERDPESVAQIIIERVSARLTDFSRTTTPGQKREIRFAALRALMAFARYPFGAVQLATHTGALPRLVTCLSNCIDELYNQPIPSSIFAPVTEKDGLADLFVKSTSSSSADLCQLITQCFLLIYKLVTDPATADISDISQKLSVSYGGSQRYLLALGRLTFAEEDLVMEAGIDSDIVEAAHELLEMAVTPDEGEMVSEAFGEA</sequence>
<dbReference type="AlphaFoldDB" id="A0A084AK20"/>
<dbReference type="OrthoDB" id="5245063at2759"/>
<keyword evidence="1" id="KW-0175">Coiled coil</keyword>
<protein>
    <recommendedName>
        <fullName evidence="8">DNA repair protein Rad26</fullName>
    </recommendedName>
</protein>
<feature type="region of interest" description="Disordered" evidence="2">
    <location>
        <begin position="132"/>
        <end position="177"/>
    </location>
</feature>
<organism evidence="6 7">
    <name type="scientific">Stachybotrys chartarum (strain CBS 109288 / IBT 7711)</name>
    <name type="common">Toxic black mold</name>
    <name type="synonym">Stilbospora chartarum</name>
    <dbReference type="NCBI Taxonomy" id="1280523"/>
    <lineage>
        <taxon>Eukaryota</taxon>
        <taxon>Fungi</taxon>
        <taxon>Dikarya</taxon>
        <taxon>Ascomycota</taxon>
        <taxon>Pezizomycotina</taxon>
        <taxon>Sordariomycetes</taxon>
        <taxon>Hypocreomycetidae</taxon>
        <taxon>Hypocreales</taxon>
        <taxon>Stachybotryaceae</taxon>
        <taxon>Stachybotrys</taxon>
    </lineage>
</organism>
<evidence type="ECO:0000256" key="2">
    <source>
        <dbReference type="SAM" id="MobiDB-lite"/>
    </source>
</evidence>
<feature type="region of interest" description="Disordered" evidence="2">
    <location>
        <begin position="265"/>
        <end position="299"/>
    </location>
</feature>
<evidence type="ECO:0000313" key="6">
    <source>
        <dbReference type="EMBL" id="KEY65649.1"/>
    </source>
</evidence>
<feature type="domain" description="Rad26-like C-terminal" evidence="4">
    <location>
        <begin position="732"/>
        <end position="795"/>
    </location>
</feature>
<evidence type="ECO:0000313" key="7">
    <source>
        <dbReference type="Proteomes" id="UP000028045"/>
    </source>
</evidence>
<dbReference type="EMBL" id="KL648692">
    <property type="protein sequence ID" value="KEY65649.1"/>
    <property type="molecule type" value="Genomic_DNA"/>
</dbReference>
<keyword evidence="7" id="KW-1185">Reference proteome</keyword>
<evidence type="ECO:0008006" key="8">
    <source>
        <dbReference type="Google" id="ProtNLM"/>
    </source>
</evidence>
<feature type="coiled-coil region" evidence="1">
    <location>
        <begin position="180"/>
        <end position="207"/>
    </location>
</feature>
<feature type="domain" description="Rad26-like helical repeats" evidence="3">
    <location>
        <begin position="508"/>
        <end position="722"/>
    </location>
</feature>
<dbReference type="InterPro" id="IPR048380">
    <property type="entry name" value="Rad26-like_N"/>
</dbReference>
<reference evidence="6 7" key="1">
    <citation type="journal article" date="2014" name="BMC Genomics">
        <title>Comparative genome sequencing reveals chemotype-specific gene clusters in the toxigenic black mold Stachybotrys.</title>
        <authorList>
            <person name="Semeiks J."/>
            <person name="Borek D."/>
            <person name="Otwinowski Z."/>
            <person name="Grishin N.V."/>
        </authorList>
    </citation>
    <scope>NUCLEOTIDE SEQUENCE [LARGE SCALE GENOMIC DNA]</scope>
    <source>
        <strain evidence="7">CBS 109288 / IBT 7711</strain>
    </source>
</reference>
<dbReference type="Pfam" id="PF21048">
    <property type="entry name" value="Rad26-like_N"/>
    <property type="match status" value="1"/>
</dbReference>
<feature type="region of interest" description="Disordered" evidence="2">
    <location>
        <begin position="31"/>
        <end position="119"/>
    </location>
</feature>
<dbReference type="InterPro" id="IPR048379">
    <property type="entry name" value="Rad26-like_C"/>
</dbReference>
<dbReference type="HOGENOM" id="CLU_013058_1_0_1"/>
<feature type="compositionally biased region" description="Polar residues" evidence="2">
    <location>
        <begin position="168"/>
        <end position="177"/>
    </location>
</feature>
<evidence type="ECO:0000259" key="4">
    <source>
        <dbReference type="Pfam" id="PF21046"/>
    </source>
</evidence>
<proteinExistence type="predicted"/>
<feature type="compositionally biased region" description="Polar residues" evidence="2">
    <location>
        <begin position="132"/>
        <end position="144"/>
    </location>
</feature>
<feature type="compositionally biased region" description="Acidic residues" evidence="2">
    <location>
        <begin position="56"/>
        <end position="65"/>
    </location>
</feature>
<evidence type="ECO:0000256" key="1">
    <source>
        <dbReference type="SAM" id="Coils"/>
    </source>
</evidence>
<evidence type="ECO:0000259" key="3">
    <source>
        <dbReference type="Pfam" id="PF12331"/>
    </source>
</evidence>
<feature type="compositionally biased region" description="Low complexity" evidence="2">
    <location>
        <begin position="106"/>
        <end position="119"/>
    </location>
</feature>
<feature type="compositionally biased region" description="Polar residues" evidence="2">
    <location>
        <begin position="31"/>
        <end position="41"/>
    </location>
</feature>
<dbReference type="Proteomes" id="UP000028045">
    <property type="component" value="Unassembled WGS sequence"/>
</dbReference>
<evidence type="ECO:0000259" key="5">
    <source>
        <dbReference type="Pfam" id="PF21048"/>
    </source>
</evidence>
<accession>A0A084AK20</accession>
<dbReference type="Pfam" id="PF12331">
    <property type="entry name" value="Rad26-like_helical_rpts"/>
    <property type="match status" value="1"/>
</dbReference>